<protein>
    <recommendedName>
        <fullName evidence="4">DUF2628 domain-containing protein</fullName>
    </recommendedName>
</protein>
<feature type="transmembrane region" description="Helical" evidence="1">
    <location>
        <begin position="134"/>
        <end position="153"/>
    </location>
</feature>
<reference evidence="3" key="1">
    <citation type="submission" date="2016-11" db="EMBL/GenBank/DDBJ databases">
        <authorList>
            <person name="Varghese N."/>
            <person name="Submissions S."/>
        </authorList>
    </citation>
    <scope>NUCLEOTIDE SEQUENCE [LARGE SCALE GENOMIC DNA]</scope>
    <source>
        <strain evidence="3">DSM 26898</strain>
    </source>
</reference>
<keyword evidence="1" id="KW-1133">Transmembrane helix</keyword>
<dbReference type="Pfam" id="PF10947">
    <property type="entry name" value="DUF2628"/>
    <property type="match status" value="1"/>
</dbReference>
<organism evidence="2 3">
    <name type="scientific">Chryseobacterium takakiae</name>
    <dbReference type="NCBI Taxonomy" id="1302685"/>
    <lineage>
        <taxon>Bacteria</taxon>
        <taxon>Pseudomonadati</taxon>
        <taxon>Bacteroidota</taxon>
        <taxon>Flavobacteriia</taxon>
        <taxon>Flavobacteriales</taxon>
        <taxon>Weeksellaceae</taxon>
        <taxon>Chryseobacterium group</taxon>
        <taxon>Chryseobacterium</taxon>
    </lineage>
</organism>
<gene>
    <name evidence="2" type="ORF">SAMN05444408_102230</name>
</gene>
<proteinExistence type="predicted"/>
<dbReference type="STRING" id="1302685.SAMN05444408_102230"/>
<dbReference type="InterPro" id="IPR024399">
    <property type="entry name" value="DUF2628"/>
</dbReference>
<feature type="transmembrane region" description="Helical" evidence="1">
    <location>
        <begin position="38"/>
        <end position="63"/>
    </location>
</feature>
<accession>A0A1M4UPN2</accession>
<dbReference type="EMBL" id="FQVO01000002">
    <property type="protein sequence ID" value="SHE58625.1"/>
    <property type="molecule type" value="Genomic_DNA"/>
</dbReference>
<dbReference type="AlphaFoldDB" id="A0A1M4UPN2"/>
<name>A0A1M4UPN2_9FLAO</name>
<keyword evidence="1" id="KW-0812">Transmembrane</keyword>
<evidence type="ECO:0000256" key="1">
    <source>
        <dbReference type="SAM" id="Phobius"/>
    </source>
</evidence>
<evidence type="ECO:0000313" key="3">
    <source>
        <dbReference type="Proteomes" id="UP000184236"/>
    </source>
</evidence>
<feature type="transmembrane region" description="Helical" evidence="1">
    <location>
        <begin position="83"/>
        <end position="105"/>
    </location>
</feature>
<dbReference type="OrthoDB" id="6691119at2"/>
<sequence>MEKTELYEAYFQDSSNYYLEQLNYYEKGKKFRFSYSSVIFGLFWFLYRKMYLEFFVILIIFYTETQFENHVLAGLIGTEQTKLFSLAVNIILTVTLGIIGNNLYLKKAKRMVEQAQITFADPEQQKEFLAKKGGTSILFVMTAFGLFVLAVIMQSQ</sequence>
<keyword evidence="1" id="KW-0472">Membrane</keyword>
<evidence type="ECO:0008006" key="4">
    <source>
        <dbReference type="Google" id="ProtNLM"/>
    </source>
</evidence>
<evidence type="ECO:0000313" key="2">
    <source>
        <dbReference type="EMBL" id="SHE58625.1"/>
    </source>
</evidence>
<dbReference type="Proteomes" id="UP000184236">
    <property type="component" value="Unassembled WGS sequence"/>
</dbReference>
<keyword evidence="3" id="KW-1185">Reference proteome</keyword>
<dbReference type="RefSeq" id="WP_072883570.1">
    <property type="nucleotide sequence ID" value="NZ_FQVO01000002.1"/>
</dbReference>